<gene>
    <name evidence="1" type="ORF">JFL43_14080</name>
</gene>
<keyword evidence="2" id="KW-1185">Reference proteome</keyword>
<reference evidence="1 2" key="1">
    <citation type="submission" date="2020-12" db="EMBL/GenBank/DDBJ databases">
        <title>YIM B01967 draft genome.</title>
        <authorList>
            <person name="Yan X."/>
        </authorList>
    </citation>
    <scope>NUCLEOTIDE SEQUENCE [LARGE SCALE GENOMIC DNA]</scope>
    <source>
        <strain evidence="1 2">YIM B01967</strain>
    </source>
</reference>
<evidence type="ECO:0000313" key="1">
    <source>
        <dbReference type="EMBL" id="MBK3495969.1"/>
    </source>
</evidence>
<dbReference type="Gene3D" id="2.130.10.10">
    <property type="entry name" value="YVTN repeat-like/Quinoprotein amine dehydrogenase"/>
    <property type="match status" value="1"/>
</dbReference>
<accession>A0ABS1H970</accession>
<dbReference type="PANTHER" id="PTHR47197:SF3">
    <property type="entry name" value="DIHYDRO-HEME D1 DEHYDROGENASE"/>
    <property type="match status" value="1"/>
</dbReference>
<proteinExistence type="predicted"/>
<name>A0ABS1H970_9BACL</name>
<dbReference type="PANTHER" id="PTHR47197">
    <property type="entry name" value="PROTEIN NIRF"/>
    <property type="match status" value="1"/>
</dbReference>
<dbReference type="SUPFAM" id="SSF51004">
    <property type="entry name" value="C-terminal (heme d1) domain of cytochrome cd1-nitrite reductase"/>
    <property type="match status" value="1"/>
</dbReference>
<dbReference type="InterPro" id="IPR011048">
    <property type="entry name" value="Haem_d1_sf"/>
</dbReference>
<comment type="caution">
    <text evidence="1">The sequence shown here is derived from an EMBL/GenBank/DDBJ whole genome shotgun (WGS) entry which is preliminary data.</text>
</comment>
<dbReference type="InterPro" id="IPR015943">
    <property type="entry name" value="WD40/YVTN_repeat-like_dom_sf"/>
</dbReference>
<protein>
    <submittedName>
        <fullName evidence="1">YncE family protein</fullName>
    </submittedName>
</protein>
<evidence type="ECO:0000313" key="2">
    <source>
        <dbReference type="Proteomes" id="UP000618943"/>
    </source>
</evidence>
<dbReference type="InterPro" id="IPR051200">
    <property type="entry name" value="Host-pathogen_enzymatic-act"/>
</dbReference>
<dbReference type="RefSeq" id="WP_100795986.1">
    <property type="nucleotide sequence ID" value="NZ_JAEOAH010000022.1"/>
</dbReference>
<organism evidence="1 2">
    <name type="scientific">Viridibacillus soli</name>
    <dbReference type="NCBI Taxonomy" id="2798301"/>
    <lineage>
        <taxon>Bacteria</taxon>
        <taxon>Bacillati</taxon>
        <taxon>Bacillota</taxon>
        <taxon>Bacilli</taxon>
        <taxon>Bacillales</taxon>
        <taxon>Caryophanaceae</taxon>
        <taxon>Viridibacillus</taxon>
    </lineage>
</organism>
<dbReference type="Proteomes" id="UP000618943">
    <property type="component" value="Unassembled WGS sequence"/>
</dbReference>
<dbReference type="EMBL" id="JAEOAH010000022">
    <property type="protein sequence ID" value="MBK3495969.1"/>
    <property type="molecule type" value="Genomic_DNA"/>
</dbReference>
<dbReference type="PROSITE" id="PS51257">
    <property type="entry name" value="PROKAR_LIPOPROTEIN"/>
    <property type="match status" value="1"/>
</dbReference>
<sequence length="321" mass="35761">MDLRRLVTIIALFVVLLLSGCGEDAYTAIPGDASFIAAVNIQQPSVTFVNEDSKVFATWQLKKAYTGATLIGQQYLLLYGNQLESAEVYNLSTGEEAYSIATGVGVTNAIYSPNEKMLYIANGKTNRVTAYTDHGEQIAEKKVGNYPMSMLIHEQKLYVVNYKDTKLSVLDAKSLDVMDKWRIPKSSHGMVIVNDRDELWLGGHGEGMKPNTTVDIFNIDKGQKNSELSLPMMPIGFALDDDRIFVVSHGQSQLYEVDYDGKVINKQEIGANPFAVQVFGQYVVVAGYDDQTLYFMKNNKIAHKIKVDKGPFQLIVREMSE</sequence>